<dbReference type="OrthoDB" id="10044893at2759"/>
<dbReference type="Proteomes" id="UP000655225">
    <property type="component" value="Unassembled WGS sequence"/>
</dbReference>
<reference evidence="2 3" key="1">
    <citation type="submission" date="2020-04" db="EMBL/GenBank/DDBJ databases">
        <title>Plant Genome Project.</title>
        <authorList>
            <person name="Zhang R.-G."/>
        </authorList>
    </citation>
    <scope>NUCLEOTIDE SEQUENCE [LARGE SCALE GENOMIC DNA]</scope>
    <source>
        <strain evidence="2">YNK0</strain>
        <tissue evidence="2">Leaf</tissue>
    </source>
</reference>
<dbReference type="InterPro" id="IPR001810">
    <property type="entry name" value="F-box_dom"/>
</dbReference>
<proteinExistence type="predicted"/>
<feature type="domain" description="F-box" evidence="1">
    <location>
        <begin position="128"/>
        <end position="170"/>
    </location>
</feature>
<dbReference type="InterPro" id="IPR032675">
    <property type="entry name" value="LRR_dom_sf"/>
</dbReference>
<gene>
    <name evidence="2" type="ORF">HHK36_007527</name>
</gene>
<dbReference type="SUPFAM" id="SSF52047">
    <property type="entry name" value="RNI-like"/>
    <property type="match status" value="1"/>
</dbReference>
<comment type="caution">
    <text evidence="2">The sequence shown here is derived from an EMBL/GenBank/DDBJ whole genome shotgun (WGS) entry which is preliminary data.</text>
</comment>
<keyword evidence="3" id="KW-1185">Reference proteome</keyword>
<dbReference type="AlphaFoldDB" id="A0A835DLC7"/>
<dbReference type="GO" id="GO:0005737">
    <property type="term" value="C:cytoplasm"/>
    <property type="evidence" value="ECO:0007669"/>
    <property type="project" value="TreeGrafter"/>
</dbReference>
<dbReference type="PANTHER" id="PTHR13382:SF22">
    <property type="entry name" value="F-BOX PROTEIN SKIP14"/>
    <property type="match status" value="1"/>
</dbReference>
<dbReference type="PANTHER" id="PTHR13382">
    <property type="entry name" value="MITOCHONDRIAL ATP SYNTHASE COUPLING FACTOR B"/>
    <property type="match status" value="1"/>
</dbReference>
<dbReference type="InterPro" id="IPR036047">
    <property type="entry name" value="F-box-like_dom_sf"/>
</dbReference>
<dbReference type="Pfam" id="PF12937">
    <property type="entry name" value="F-box-like"/>
    <property type="match status" value="1"/>
</dbReference>
<dbReference type="SUPFAM" id="SSF81383">
    <property type="entry name" value="F-box domain"/>
    <property type="match status" value="1"/>
</dbReference>
<dbReference type="InterPro" id="IPR050648">
    <property type="entry name" value="F-box_LRR-repeat"/>
</dbReference>
<dbReference type="OMA" id="NHELEGC"/>
<organism evidence="2 3">
    <name type="scientific">Tetracentron sinense</name>
    <name type="common">Spur-leaf</name>
    <dbReference type="NCBI Taxonomy" id="13715"/>
    <lineage>
        <taxon>Eukaryota</taxon>
        <taxon>Viridiplantae</taxon>
        <taxon>Streptophyta</taxon>
        <taxon>Embryophyta</taxon>
        <taxon>Tracheophyta</taxon>
        <taxon>Spermatophyta</taxon>
        <taxon>Magnoliopsida</taxon>
        <taxon>Trochodendrales</taxon>
        <taxon>Trochodendraceae</taxon>
        <taxon>Tetracentron</taxon>
    </lineage>
</organism>
<evidence type="ECO:0000313" key="2">
    <source>
        <dbReference type="EMBL" id="KAF8408378.1"/>
    </source>
</evidence>
<accession>A0A835DLC7</accession>
<dbReference type="EMBL" id="JABCRI010000004">
    <property type="protein sequence ID" value="KAF8408378.1"/>
    <property type="molecule type" value="Genomic_DNA"/>
</dbReference>
<dbReference type="Gene3D" id="3.80.10.10">
    <property type="entry name" value="Ribonuclease Inhibitor"/>
    <property type="match status" value="1"/>
</dbReference>
<name>A0A835DLC7_TETSI</name>
<sequence length="405" mass="45775">MDVSATFTAITGWLEDLEADSVGFRRDEVGAMREDYQLVNFIWNRATRFQTEPGNMGIDEESNPAGRSDAWMEDKELGDGSCDSGFESDCNVEEFLSFGNEDTRLASHGTKEFREGIGSSSDGDGGAPHEALLIALGYLGVQDLLSAERVCKSLCSAVQNDPLLWRSIHIDQSLSERITDDALLQLISRAQGSLQCLSLVECPRITDEGLKRVLESNPRLTKLSVPGCTRLSVEGIVNNLKAFKSFSTHGIKHLRIGGLYGISNEHFEELKFLLGAENHMQLNTKPHFYHSAFYLSCDDDRVMDIEMCPRCQNLRLVYDCPAESCQEEHHATQLCRACILCIARCVQCGRCVNDREYEETFCLDLFCLDCWKQLLRCQERLEENSALPKHAIFHQEKRYHFRLYG</sequence>
<evidence type="ECO:0000259" key="1">
    <source>
        <dbReference type="Pfam" id="PF12937"/>
    </source>
</evidence>
<protein>
    <recommendedName>
        <fullName evidence="1">F-box domain-containing protein</fullName>
    </recommendedName>
</protein>
<evidence type="ECO:0000313" key="3">
    <source>
        <dbReference type="Proteomes" id="UP000655225"/>
    </source>
</evidence>